<feature type="region of interest" description="Disordered" evidence="1">
    <location>
        <begin position="1"/>
        <end position="38"/>
    </location>
</feature>
<name>S7VFT7_9BACT</name>
<evidence type="ECO:0000313" key="2">
    <source>
        <dbReference type="EMBL" id="EPR68407.1"/>
    </source>
</evidence>
<sequence>MFMKAKTGENLAKEEDNKKNFNRLQIQQSESSIHYNKD</sequence>
<evidence type="ECO:0000256" key="1">
    <source>
        <dbReference type="SAM" id="MobiDB-lite"/>
    </source>
</evidence>
<evidence type="ECO:0000313" key="3">
    <source>
        <dbReference type="Proteomes" id="UP000014974"/>
    </source>
</evidence>
<organism evidence="2 3">
    <name type="scientific">Cyclobacterium qasimii M12-11B</name>
    <dbReference type="NCBI Taxonomy" id="641524"/>
    <lineage>
        <taxon>Bacteria</taxon>
        <taxon>Pseudomonadati</taxon>
        <taxon>Bacteroidota</taxon>
        <taxon>Cytophagia</taxon>
        <taxon>Cytophagales</taxon>
        <taxon>Cyclobacteriaceae</taxon>
        <taxon>Cyclobacterium</taxon>
    </lineage>
</organism>
<feature type="compositionally biased region" description="Polar residues" evidence="1">
    <location>
        <begin position="22"/>
        <end position="38"/>
    </location>
</feature>
<proteinExistence type="predicted"/>
<gene>
    <name evidence="2" type="ORF">ADICYQ_2603</name>
</gene>
<comment type="caution">
    <text evidence="2">The sequence shown here is derived from an EMBL/GenBank/DDBJ whole genome shotgun (WGS) entry which is preliminary data.</text>
</comment>
<dbReference type="EMBL" id="ATNM01000100">
    <property type="protein sequence ID" value="EPR68407.1"/>
    <property type="molecule type" value="Genomic_DNA"/>
</dbReference>
<accession>S7VFT7</accession>
<reference evidence="2 3" key="1">
    <citation type="journal article" date="2013" name="Genome Announc.">
        <title>Draft Genome Sequence of Cyclobacterium qasimii Strain M12-11BT, Isolated from Arctic Marine Sediment.</title>
        <authorList>
            <person name="Shivaji S."/>
            <person name="Ara S."/>
            <person name="Singh A."/>
            <person name="Kumar Pinnaka A."/>
        </authorList>
    </citation>
    <scope>NUCLEOTIDE SEQUENCE [LARGE SCALE GENOMIC DNA]</scope>
    <source>
        <strain evidence="2 3">M12-11B</strain>
    </source>
</reference>
<dbReference type="AlphaFoldDB" id="S7VFT7"/>
<dbReference type="Proteomes" id="UP000014974">
    <property type="component" value="Unassembled WGS sequence"/>
</dbReference>
<protein>
    <submittedName>
        <fullName evidence="2">Uncharacterized protein</fullName>
    </submittedName>
</protein>